<feature type="compositionally biased region" description="Polar residues" evidence="1">
    <location>
        <begin position="121"/>
        <end position="133"/>
    </location>
</feature>
<evidence type="ECO:0000256" key="1">
    <source>
        <dbReference type="SAM" id="MobiDB-lite"/>
    </source>
</evidence>
<feature type="region of interest" description="Disordered" evidence="1">
    <location>
        <begin position="88"/>
        <end position="168"/>
    </location>
</feature>
<gene>
    <name evidence="3" type="ORF">CYCCA115_LOCUS7846</name>
</gene>
<dbReference type="PROSITE" id="PS50181">
    <property type="entry name" value="FBOX"/>
    <property type="match status" value="1"/>
</dbReference>
<evidence type="ECO:0000313" key="4">
    <source>
        <dbReference type="Proteomes" id="UP001295423"/>
    </source>
</evidence>
<reference evidence="3" key="1">
    <citation type="submission" date="2023-08" db="EMBL/GenBank/DDBJ databases">
        <authorList>
            <person name="Audoor S."/>
            <person name="Bilcke G."/>
        </authorList>
    </citation>
    <scope>NUCLEOTIDE SEQUENCE</scope>
</reference>
<accession>A0AAD2CPP9</accession>
<dbReference type="CDD" id="cd09917">
    <property type="entry name" value="F-box_SF"/>
    <property type="match status" value="1"/>
</dbReference>
<name>A0AAD2CPP9_9STRA</name>
<evidence type="ECO:0000259" key="2">
    <source>
        <dbReference type="PROSITE" id="PS50181"/>
    </source>
</evidence>
<dbReference type="InterPro" id="IPR001810">
    <property type="entry name" value="F-box_dom"/>
</dbReference>
<dbReference type="InterPro" id="IPR036047">
    <property type="entry name" value="F-box-like_dom_sf"/>
</dbReference>
<sequence>MVKVNESWETRAFEAAERRRVTKERKEEKSRKRSHKLNAQNLLTRLDEIGERLLTKSLDKAKPLDIHIWTDSLPSDYVIADEYTDDMTMTPTKKGRARSNSYATSSPSTPISAKQNRRNRSNSYTAPHSSPQKGSKKNKTGQDYVLGRKGGRQRSMSNVSDRSEEEQIPTMCSQHFFAGKDTSGGKKLKKKGSNLSATSVSKQNISLFQVLTSSKLSEEKCTLGRDALEACKAASKANFASEILTLTDQMPAIYYLTMKLGKTTENPPKVSEEISSLLSKQDCPIASIVYLVIDGMLLFDRYRDGIVLTNSGEHLLYKDCNGVGFKRRTVSIGGYADTTQGPNEDILDHHQNMVRYLPSQILEYIVLFLPDESVSSMPLVCKSWYDEIGKSSPDLWIQLLRRRQWPRNDLALSLEPSEERDFYRRTFRSHFSAARNLDTIVQGLEAIEAGCRSSAPSKPMAKDVAILREKDSHGHYKPGETILRVFSEACVLVADKTDCTLSLYDVAETNGSADRRCRRKLSVFVAPLGHSKKNKCLLNSMDLDDETIGCLFSVGGSENRKTMLGVVNRQSFQSAAGRGGGTSQLEEGSLQSFDLQEKIIDCLVSCDDEEVTGWIYSNLLGEDGLDLSPIECDIKENIVACGSSQFLFEAAIMVPMTFGDDHDDPDLISTALLRLFLFDAKRGGVVWVGPSGIGGTATMQFWYPLKNSIARNSSPQLDSEHSHPYSETVFVSRVSADLSSILVSEEGDVVCMKVGKNTTSDSFSDDGGMWHRSPEHNRVVIATSSDIVVAECYSHVARDTTRLSHKSVFTFYPTADSEHNQIQQLSVEGSCFEFPIETLRGNHIIAFTTSDASPGADCDKMLTALLINVQSRAMIYRIQIEDSFEFIESSSEFALTCHQHTVAVATNNGLVLAGQDVRAFTNAASSKRRRPEKKKKKAGYGKQKKDVFARGMRQTLG</sequence>
<evidence type="ECO:0000313" key="3">
    <source>
        <dbReference type="EMBL" id="CAJ1942236.1"/>
    </source>
</evidence>
<feature type="compositionally biased region" description="Basic and acidic residues" evidence="1">
    <location>
        <begin position="16"/>
        <end position="30"/>
    </location>
</feature>
<feature type="region of interest" description="Disordered" evidence="1">
    <location>
        <begin position="16"/>
        <end position="36"/>
    </location>
</feature>
<dbReference type="Gene3D" id="1.20.1280.50">
    <property type="match status" value="1"/>
</dbReference>
<feature type="domain" description="F-box" evidence="2">
    <location>
        <begin position="351"/>
        <end position="399"/>
    </location>
</feature>
<proteinExistence type="predicted"/>
<keyword evidence="4" id="KW-1185">Reference proteome</keyword>
<feature type="region of interest" description="Disordered" evidence="1">
    <location>
        <begin position="923"/>
        <end position="957"/>
    </location>
</feature>
<comment type="caution">
    <text evidence="3">The sequence shown here is derived from an EMBL/GenBank/DDBJ whole genome shotgun (WGS) entry which is preliminary data.</text>
</comment>
<protein>
    <recommendedName>
        <fullName evidence="2">F-box domain-containing protein</fullName>
    </recommendedName>
</protein>
<dbReference type="EMBL" id="CAKOGP040001112">
    <property type="protein sequence ID" value="CAJ1942236.1"/>
    <property type="molecule type" value="Genomic_DNA"/>
</dbReference>
<dbReference type="AlphaFoldDB" id="A0AAD2CPP9"/>
<dbReference type="Proteomes" id="UP001295423">
    <property type="component" value="Unassembled WGS sequence"/>
</dbReference>
<dbReference type="SUPFAM" id="SSF81383">
    <property type="entry name" value="F-box domain"/>
    <property type="match status" value="1"/>
</dbReference>
<organism evidence="3 4">
    <name type="scientific">Cylindrotheca closterium</name>
    <dbReference type="NCBI Taxonomy" id="2856"/>
    <lineage>
        <taxon>Eukaryota</taxon>
        <taxon>Sar</taxon>
        <taxon>Stramenopiles</taxon>
        <taxon>Ochrophyta</taxon>
        <taxon>Bacillariophyta</taxon>
        <taxon>Bacillariophyceae</taxon>
        <taxon>Bacillariophycidae</taxon>
        <taxon>Bacillariales</taxon>
        <taxon>Bacillariaceae</taxon>
        <taxon>Cylindrotheca</taxon>
    </lineage>
</organism>
<feature type="compositionally biased region" description="Basic residues" evidence="1">
    <location>
        <begin position="926"/>
        <end position="939"/>
    </location>
</feature>
<feature type="compositionally biased region" description="Polar residues" evidence="1">
    <location>
        <begin position="98"/>
        <end position="114"/>
    </location>
</feature>